<dbReference type="Pfam" id="PF02319">
    <property type="entry name" value="WHD_E2F_TDP"/>
    <property type="match status" value="1"/>
</dbReference>
<keyword evidence="1" id="KW-0804">Transcription</keyword>
<keyword evidence="1" id="KW-0539">Nucleus</keyword>
<evidence type="ECO:0000313" key="5">
    <source>
        <dbReference type="Proteomes" id="UP000481153"/>
    </source>
</evidence>
<dbReference type="EMBL" id="VJMJ01000088">
    <property type="protein sequence ID" value="KAF0736733.1"/>
    <property type="molecule type" value="Genomic_DNA"/>
</dbReference>
<evidence type="ECO:0000256" key="1">
    <source>
        <dbReference type="RuleBase" id="RU003796"/>
    </source>
</evidence>
<dbReference type="GO" id="GO:0005634">
    <property type="term" value="C:nucleus"/>
    <property type="evidence" value="ECO:0007669"/>
    <property type="project" value="UniProtKB-SubCell"/>
</dbReference>
<comment type="caution">
    <text evidence="4">The sequence shown here is derived from an EMBL/GenBank/DDBJ whole genome shotgun (WGS) entry which is preliminary data.</text>
</comment>
<dbReference type="Gene3D" id="1.10.10.10">
    <property type="entry name" value="Winged helix-like DNA-binding domain superfamily/Winged helix DNA-binding domain"/>
    <property type="match status" value="1"/>
</dbReference>
<dbReference type="SUPFAM" id="SSF46785">
    <property type="entry name" value="Winged helix' DNA-binding domain"/>
    <property type="match status" value="1"/>
</dbReference>
<feature type="domain" description="E2F/DP family winged-helix DNA-binding" evidence="3">
    <location>
        <begin position="4"/>
        <end position="37"/>
    </location>
</feature>
<dbReference type="AlphaFoldDB" id="A0A6G0XA04"/>
<keyword evidence="5" id="KW-1185">Reference proteome</keyword>
<dbReference type="InterPro" id="IPR036390">
    <property type="entry name" value="WH_DNA-bd_sf"/>
</dbReference>
<dbReference type="InterPro" id="IPR003316">
    <property type="entry name" value="E2F_WHTH_DNA-bd_dom"/>
</dbReference>
<sequence length="316" mass="35267">MVLRANYLETALSLPRRRIYDVFHILQAIGLIRKGGKLVDGKKGYIYNGGDQVATTFASMQRFVNDQQRKHARDRRLKTTATILSSVLIDVQKKVDQQGDKSKVPALWSATQRLLMSMVAHGNSMTQRDIYKLDDDSDGTSTKSRRIYDVLAVLSTCNMIEFDTDAKFDRAKSVHLNPAMLNDTRHFSIFDKIHECDGLPRTKSEESPESPTSAKRSASCNKDQNTCFSFDYQDGDGQAGGTSTPHESFAGFIHDSMFSTESLDLQSIDCLGHVCCPSGSKLILSPFKLALAEDESSEACFAWFPLHEFELGELDV</sequence>
<dbReference type="GO" id="GO:0005667">
    <property type="term" value="C:transcription regulator complex"/>
    <property type="evidence" value="ECO:0007669"/>
    <property type="project" value="InterPro"/>
</dbReference>
<accession>A0A6G0XA04</accession>
<dbReference type="InterPro" id="IPR036388">
    <property type="entry name" value="WH-like_DNA-bd_sf"/>
</dbReference>
<keyword evidence="1" id="KW-0805">Transcription regulation</keyword>
<evidence type="ECO:0000313" key="4">
    <source>
        <dbReference type="EMBL" id="KAF0736733.1"/>
    </source>
</evidence>
<organism evidence="4 5">
    <name type="scientific">Aphanomyces euteiches</name>
    <dbReference type="NCBI Taxonomy" id="100861"/>
    <lineage>
        <taxon>Eukaryota</taxon>
        <taxon>Sar</taxon>
        <taxon>Stramenopiles</taxon>
        <taxon>Oomycota</taxon>
        <taxon>Saprolegniomycetes</taxon>
        <taxon>Saprolegniales</taxon>
        <taxon>Verrucalvaceae</taxon>
        <taxon>Aphanomyces</taxon>
    </lineage>
</organism>
<name>A0A6G0XA04_9STRA</name>
<proteinExistence type="inferred from homology"/>
<dbReference type="Proteomes" id="UP000481153">
    <property type="component" value="Unassembled WGS sequence"/>
</dbReference>
<comment type="subcellular location">
    <subcellularLocation>
        <location evidence="1">Nucleus</location>
    </subcellularLocation>
</comment>
<dbReference type="VEuPathDB" id="FungiDB:AeMF1_010822"/>
<comment type="similarity">
    <text evidence="1">Belongs to the E2F/DP family.</text>
</comment>
<evidence type="ECO:0000256" key="2">
    <source>
        <dbReference type="SAM" id="MobiDB-lite"/>
    </source>
</evidence>
<reference evidence="4 5" key="1">
    <citation type="submission" date="2019-07" db="EMBL/GenBank/DDBJ databases">
        <title>Genomics analysis of Aphanomyces spp. identifies a new class of oomycete effector associated with host adaptation.</title>
        <authorList>
            <person name="Gaulin E."/>
        </authorList>
    </citation>
    <scope>NUCLEOTIDE SEQUENCE [LARGE SCALE GENOMIC DNA]</scope>
    <source>
        <strain evidence="4 5">ATCC 201684</strain>
    </source>
</reference>
<protein>
    <recommendedName>
        <fullName evidence="3">E2F/DP family winged-helix DNA-binding domain-containing protein</fullName>
    </recommendedName>
</protein>
<feature type="compositionally biased region" description="Polar residues" evidence="2">
    <location>
        <begin position="212"/>
        <end position="221"/>
    </location>
</feature>
<feature type="region of interest" description="Disordered" evidence="2">
    <location>
        <begin position="199"/>
        <end position="221"/>
    </location>
</feature>
<evidence type="ECO:0000259" key="3">
    <source>
        <dbReference type="Pfam" id="PF02319"/>
    </source>
</evidence>
<gene>
    <name evidence="4" type="ORF">Ae201684_007179</name>
</gene>
<keyword evidence="1" id="KW-0238">DNA-binding</keyword>
<dbReference type="GO" id="GO:0003677">
    <property type="term" value="F:DNA binding"/>
    <property type="evidence" value="ECO:0007669"/>
    <property type="project" value="UniProtKB-KW"/>
</dbReference>
<dbReference type="GO" id="GO:0006355">
    <property type="term" value="P:regulation of DNA-templated transcription"/>
    <property type="evidence" value="ECO:0007669"/>
    <property type="project" value="InterPro"/>
</dbReference>